<dbReference type="AlphaFoldDB" id="A0A830I0C8"/>
<dbReference type="Gene3D" id="1.25.40.20">
    <property type="entry name" value="Ankyrin repeat-containing domain"/>
    <property type="match status" value="1"/>
</dbReference>
<name>A0A830I0C8_9CHLO</name>
<reference evidence="5" key="1">
    <citation type="submission" date="2020-10" db="EMBL/GenBank/DDBJ databases">
        <title>Unveiling of a novel bifunctional photoreceptor, Dualchrome1, isolated from a cosmopolitan green alga.</title>
        <authorList>
            <person name="Suzuki S."/>
            <person name="Kawachi M."/>
        </authorList>
    </citation>
    <scope>NUCLEOTIDE SEQUENCE</scope>
    <source>
        <strain evidence="5">NIES 2893</strain>
    </source>
</reference>
<dbReference type="InterPro" id="IPR002110">
    <property type="entry name" value="Ankyrin_rpt"/>
</dbReference>
<dbReference type="OrthoDB" id="193572at2759"/>
<dbReference type="PANTHER" id="PTHR24153:SF8">
    <property type="entry name" value="FORKED, ISOFORM F"/>
    <property type="match status" value="1"/>
</dbReference>
<dbReference type="InterPro" id="IPR000157">
    <property type="entry name" value="TIR_dom"/>
</dbReference>
<keyword evidence="6" id="KW-1185">Reference proteome</keyword>
<evidence type="ECO:0000256" key="3">
    <source>
        <dbReference type="SAM" id="MobiDB-lite"/>
    </source>
</evidence>
<dbReference type="SUPFAM" id="SSF48403">
    <property type="entry name" value="Ankyrin repeat"/>
    <property type="match status" value="1"/>
</dbReference>
<dbReference type="GO" id="GO:0051017">
    <property type="term" value="P:actin filament bundle assembly"/>
    <property type="evidence" value="ECO:0007669"/>
    <property type="project" value="TreeGrafter"/>
</dbReference>
<dbReference type="PANTHER" id="PTHR24153">
    <property type="entry name" value="ESPIN"/>
    <property type="match status" value="1"/>
</dbReference>
<dbReference type="InterPro" id="IPR052420">
    <property type="entry name" value="Espin/Espin-like"/>
</dbReference>
<evidence type="ECO:0000256" key="2">
    <source>
        <dbReference type="ARBA" id="ARBA00023043"/>
    </source>
</evidence>
<dbReference type="InterPro" id="IPR035897">
    <property type="entry name" value="Toll_tir_struct_dom_sf"/>
</dbReference>
<dbReference type="SMART" id="SM00248">
    <property type="entry name" value="ANK"/>
    <property type="match status" value="3"/>
</dbReference>
<dbReference type="Proteomes" id="UP000660262">
    <property type="component" value="Unassembled WGS sequence"/>
</dbReference>
<gene>
    <name evidence="5" type="ORF">PPROV_001105300</name>
</gene>
<evidence type="ECO:0000313" key="6">
    <source>
        <dbReference type="Proteomes" id="UP000660262"/>
    </source>
</evidence>
<feature type="compositionally biased region" description="Low complexity" evidence="3">
    <location>
        <begin position="153"/>
        <end position="168"/>
    </location>
</feature>
<keyword evidence="1" id="KW-0677">Repeat</keyword>
<feature type="region of interest" description="Disordered" evidence="3">
    <location>
        <begin position="141"/>
        <end position="178"/>
    </location>
</feature>
<dbReference type="GO" id="GO:0007165">
    <property type="term" value="P:signal transduction"/>
    <property type="evidence" value="ECO:0007669"/>
    <property type="project" value="InterPro"/>
</dbReference>
<dbReference type="GO" id="GO:0005737">
    <property type="term" value="C:cytoplasm"/>
    <property type="evidence" value="ECO:0007669"/>
    <property type="project" value="TreeGrafter"/>
</dbReference>
<proteinExistence type="predicted"/>
<dbReference type="Gene3D" id="3.40.50.10140">
    <property type="entry name" value="Toll/interleukin-1 receptor homology (TIR) domain"/>
    <property type="match status" value="1"/>
</dbReference>
<evidence type="ECO:0000256" key="1">
    <source>
        <dbReference type="ARBA" id="ARBA00022737"/>
    </source>
</evidence>
<evidence type="ECO:0000259" key="4">
    <source>
        <dbReference type="Pfam" id="PF13676"/>
    </source>
</evidence>
<dbReference type="SUPFAM" id="SSF52200">
    <property type="entry name" value="Toll/Interleukin receptor TIR domain"/>
    <property type="match status" value="1"/>
</dbReference>
<sequence>MGCGASTESDGLTELHDLIIVKNWDGVRARIQSNPGEVRQKNFRGWFPLHWAAYNKAPLDVVRYLVEKYPDSVREKTGSGGSLPLHMAAAHDAPLDVVRYLVEQYPQGVHVRGGHENKTSLELAERYSASSEVVAYLKQAETAGNHRPPPPSKTATAAPSSTTSSVASKPHHSEAAATVSHINSPGAWDVFISHCQRDANAVVMAEALFASFEKRGLRVWLDVKMKKRDVAAMEEGAKNSTMVIAIVTGGGDNPDHAFFRREFCLQELRWAQSVGASIQPVITVDDKKRIGEFLSAAPSDLQALGQVDWIDMNRGAVQYWEVGVDMLEERLEEARATRQRQR</sequence>
<protein>
    <recommendedName>
        <fullName evidence="4">TIR domain-containing protein</fullName>
    </recommendedName>
</protein>
<dbReference type="GO" id="GO:0051015">
    <property type="term" value="F:actin filament binding"/>
    <property type="evidence" value="ECO:0007669"/>
    <property type="project" value="TreeGrafter"/>
</dbReference>
<feature type="domain" description="TIR" evidence="4">
    <location>
        <begin position="190"/>
        <end position="315"/>
    </location>
</feature>
<dbReference type="EMBL" id="BNJQ01000040">
    <property type="protein sequence ID" value="GHP12325.1"/>
    <property type="molecule type" value="Genomic_DNA"/>
</dbReference>
<dbReference type="Pfam" id="PF13676">
    <property type="entry name" value="TIR_2"/>
    <property type="match status" value="1"/>
</dbReference>
<dbReference type="Pfam" id="PF13637">
    <property type="entry name" value="Ank_4"/>
    <property type="match status" value="1"/>
</dbReference>
<keyword evidence="2" id="KW-0040">ANK repeat</keyword>
<comment type="caution">
    <text evidence="5">The sequence shown here is derived from an EMBL/GenBank/DDBJ whole genome shotgun (WGS) entry which is preliminary data.</text>
</comment>
<organism evidence="5 6">
    <name type="scientific">Pycnococcus provasolii</name>
    <dbReference type="NCBI Taxonomy" id="41880"/>
    <lineage>
        <taxon>Eukaryota</taxon>
        <taxon>Viridiplantae</taxon>
        <taxon>Chlorophyta</taxon>
        <taxon>Pseudoscourfieldiophyceae</taxon>
        <taxon>Pseudoscourfieldiales</taxon>
        <taxon>Pycnococcaceae</taxon>
        <taxon>Pycnococcus</taxon>
    </lineage>
</organism>
<evidence type="ECO:0000313" key="5">
    <source>
        <dbReference type="EMBL" id="GHP12325.1"/>
    </source>
</evidence>
<accession>A0A830I0C8</accession>
<dbReference type="InterPro" id="IPR036770">
    <property type="entry name" value="Ankyrin_rpt-contain_sf"/>
</dbReference>